<evidence type="ECO:0000313" key="4">
    <source>
        <dbReference type="Proteomes" id="UP000198932"/>
    </source>
</evidence>
<evidence type="ECO:0008006" key="5">
    <source>
        <dbReference type="Google" id="ProtNLM"/>
    </source>
</evidence>
<dbReference type="AlphaFoldDB" id="A0A1I6FW88"/>
<accession>A0A1I6FW88</accession>
<dbReference type="Pfam" id="PF22665">
    <property type="entry name" value="WHD_DUF6293"/>
    <property type="match status" value="1"/>
</dbReference>
<dbReference type="Proteomes" id="UP000198932">
    <property type="component" value="Unassembled WGS sequence"/>
</dbReference>
<dbReference type="InterPro" id="IPR046260">
    <property type="entry name" value="HFX_2341-like_N"/>
</dbReference>
<gene>
    <name evidence="3" type="ORF">SAMN04487937_1295</name>
</gene>
<sequence>MNDLDVPKRVHIVPLGYELDRIVRPVVDGNADEVILLEPDADKEGVDRPSYHETARQRVRDEGIRTETVECDIFNLFSSLGTIAEISNRLRDHNVYVNLASGSKVTAIGGMIACMVTGAIPYYVHAEEYAGGEERPVASGAKPPETLPKYPIEEPNAERVAVLAYVERNQPVTKRELIDYGRREGLPFVERYDTDGVQNPKRGYYRRLNTHVVEPLESRGFLEVEEHSKYQYLSVTESGSNHLRAFRYLLRD</sequence>
<evidence type="ECO:0000259" key="1">
    <source>
        <dbReference type="Pfam" id="PF19810"/>
    </source>
</evidence>
<dbReference type="Pfam" id="PF19810">
    <property type="entry name" value="HFX_2341_N"/>
    <property type="match status" value="1"/>
</dbReference>
<dbReference type="EMBL" id="FOYN01000002">
    <property type="protein sequence ID" value="SFR34235.1"/>
    <property type="molecule type" value="Genomic_DNA"/>
</dbReference>
<dbReference type="RefSeq" id="WP_092920741.1">
    <property type="nucleotide sequence ID" value="NZ_FOYN01000002.1"/>
</dbReference>
<evidence type="ECO:0000313" key="3">
    <source>
        <dbReference type="EMBL" id="SFR34235.1"/>
    </source>
</evidence>
<feature type="domain" description="HFX-2341-like N-terminal" evidence="1">
    <location>
        <begin position="9"/>
        <end position="129"/>
    </location>
</feature>
<dbReference type="Gene3D" id="3.40.50.11700">
    <property type="match status" value="1"/>
</dbReference>
<name>A0A1I6FW88_HALSD</name>
<organism evidence="3 4">
    <name type="scientific">Halorubrum sodomense</name>
    <dbReference type="NCBI Taxonomy" id="35743"/>
    <lineage>
        <taxon>Archaea</taxon>
        <taxon>Methanobacteriati</taxon>
        <taxon>Methanobacteriota</taxon>
        <taxon>Stenosarchaea group</taxon>
        <taxon>Halobacteria</taxon>
        <taxon>Halobacteriales</taxon>
        <taxon>Haloferacaceae</taxon>
        <taxon>Halorubrum</taxon>
    </lineage>
</organism>
<keyword evidence="4" id="KW-1185">Reference proteome</keyword>
<proteinExistence type="predicted"/>
<feature type="domain" description="DUF6293" evidence="2">
    <location>
        <begin position="147"/>
        <end position="246"/>
    </location>
</feature>
<dbReference type="InterPro" id="IPR054162">
    <property type="entry name" value="DUF6293_C"/>
</dbReference>
<evidence type="ECO:0000259" key="2">
    <source>
        <dbReference type="Pfam" id="PF22665"/>
    </source>
</evidence>
<reference evidence="4" key="1">
    <citation type="submission" date="2016-10" db="EMBL/GenBank/DDBJ databases">
        <authorList>
            <person name="Varghese N."/>
            <person name="Submissions S."/>
        </authorList>
    </citation>
    <scope>NUCLEOTIDE SEQUENCE [LARGE SCALE GENOMIC DNA]</scope>
    <source>
        <strain evidence="4">RD 26</strain>
    </source>
</reference>
<protein>
    <recommendedName>
        <fullName evidence="5">CRISPR-associated protein (Cas_Cas02710)</fullName>
    </recommendedName>
</protein>
<dbReference type="OrthoDB" id="142096at2157"/>